<evidence type="ECO:0000256" key="1">
    <source>
        <dbReference type="ARBA" id="ARBA00004571"/>
    </source>
</evidence>
<reference evidence="9 10" key="1">
    <citation type="submission" date="2017-09" db="EMBL/GenBank/DDBJ databases">
        <title>Pseudomonas abyssi sp. nov. isolated from Abyssopelagic Water.</title>
        <authorList>
            <person name="Wei Y."/>
        </authorList>
    </citation>
    <scope>NUCLEOTIDE SEQUENCE [LARGE SCALE GENOMIC DNA]</scope>
    <source>
        <strain evidence="9 10">MT5</strain>
    </source>
</reference>
<keyword evidence="2 7" id="KW-0813">Transport</keyword>
<proteinExistence type="inferred from homology"/>
<comment type="caution">
    <text evidence="9">The sequence shown here is derived from an EMBL/GenBank/DDBJ whole genome shotgun (WGS) entry which is preliminary data.</text>
</comment>
<evidence type="ECO:0000313" key="9">
    <source>
        <dbReference type="EMBL" id="PBK05308.1"/>
    </source>
</evidence>
<dbReference type="Pfam" id="PF07715">
    <property type="entry name" value="Plug"/>
    <property type="match status" value="1"/>
</dbReference>
<gene>
    <name evidence="9" type="ORF">CNQ84_05890</name>
</gene>
<keyword evidence="10" id="KW-1185">Reference proteome</keyword>
<organism evidence="9 10">
    <name type="scientific">Pseudomonas abyssi</name>
    <dbReference type="NCBI Taxonomy" id="170540"/>
    <lineage>
        <taxon>Bacteria</taxon>
        <taxon>Pseudomonadati</taxon>
        <taxon>Pseudomonadota</taxon>
        <taxon>Gammaproteobacteria</taxon>
        <taxon>Pseudomonadales</taxon>
        <taxon>Pseudomonadaceae</taxon>
        <taxon>Pseudomonas</taxon>
    </lineage>
</organism>
<comment type="subcellular location">
    <subcellularLocation>
        <location evidence="1 7">Cell outer membrane</location>
        <topology evidence="1 7">Multi-pass membrane protein</topology>
    </subcellularLocation>
</comment>
<name>A0A2A3MKH5_9PSED</name>
<accession>A0A2A3MKH5</accession>
<evidence type="ECO:0000256" key="3">
    <source>
        <dbReference type="ARBA" id="ARBA00022452"/>
    </source>
</evidence>
<keyword evidence="5 7" id="KW-0472">Membrane</keyword>
<dbReference type="Gene3D" id="2.170.130.10">
    <property type="entry name" value="TonB-dependent receptor, plug domain"/>
    <property type="match status" value="1"/>
</dbReference>
<dbReference type="InterPro" id="IPR012910">
    <property type="entry name" value="Plug_dom"/>
</dbReference>
<dbReference type="InterPro" id="IPR039426">
    <property type="entry name" value="TonB-dep_rcpt-like"/>
</dbReference>
<dbReference type="Proteomes" id="UP000242313">
    <property type="component" value="Unassembled WGS sequence"/>
</dbReference>
<dbReference type="EMBL" id="NTMR01000005">
    <property type="protein sequence ID" value="PBK05308.1"/>
    <property type="molecule type" value="Genomic_DNA"/>
</dbReference>
<keyword evidence="4 7" id="KW-0812">Transmembrane</keyword>
<dbReference type="Gene3D" id="3.55.50.30">
    <property type="match status" value="1"/>
</dbReference>
<dbReference type="InterPro" id="IPR037066">
    <property type="entry name" value="Plug_dom_sf"/>
</dbReference>
<dbReference type="InterPro" id="IPR011662">
    <property type="entry name" value="Secretin/TonB_short_N"/>
</dbReference>
<dbReference type="SMART" id="SM00965">
    <property type="entry name" value="STN"/>
    <property type="match status" value="1"/>
</dbReference>
<evidence type="ECO:0000256" key="2">
    <source>
        <dbReference type="ARBA" id="ARBA00022448"/>
    </source>
</evidence>
<keyword evidence="3 7" id="KW-1134">Transmembrane beta strand</keyword>
<dbReference type="Gene3D" id="2.40.170.20">
    <property type="entry name" value="TonB-dependent receptor, beta-barrel domain"/>
    <property type="match status" value="1"/>
</dbReference>
<dbReference type="AlphaFoldDB" id="A0A2A3MKH5"/>
<comment type="similarity">
    <text evidence="7">Belongs to the TonB-dependent receptor family.</text>
</comment>
<evidence type="ECO:0000256" key="5">
    <source>
        <dbReference type="ARBA" id="ARBA00023136"/>
    </source>
</evidence>
<evidence type="ECO:0000313" key="10">
    <source>
        <dbReference type="Proteomes" id="UP000242313"/>
    </source>
</evidence>
<dbReference type="SUPFAM" id="SSF56935">
    <property type="entry name" value="Porins"/>
    <property type="match status" value="1"/>
</dbReference>
<evidence type="ECO:0000259" key="8">
    <source>
        <dbReference type="SMART" id="SM00965"/>
    </source>
</evidence>
<dbReference type="PROSITE" id="PS52016">
    <property type="entry name" value="TONB_DEPENDENT_REC_3"/>
    <property type="match status" value="1"/>
</dbReference>
<dbReference type="InterPro" id="IPR036942">
    <property type="entry name" value="Beta-barrel_TonB_sf"/>
</dbReference>
<evidence type="ECO:0000256" key="7">
    <source>
        <dbReference type="PROSITE-ProRule" id="PRU01360"/>
    </source>
</evidence>
<keyword evidence="6 7" id="KW-0998">Cell outer membrane</keyword>
<dbReference type="GO" id="GO:0009279">
    <property type="term" value="C:cell outer membrane"/>
    <property type="evidence" value="ECO:0007669"/>
    <property type="project" value="UniProtKB-SubCell"/>
</dbReference>
<protein>
    <recommendedName>
        <fullName evidence="8">Secretin/TonB short N-terminal domain-containing protein</fullName>
    </recommendedName>
</protein>
<sequence length="729" mass="80152">MPHTLTGNVMISVPNTHTPRLNLRPLASALRRSLMLGAVLALTPTAIAHAQSQADTAHVQQMDIPAGPLGAALSQFAARNRVVISFDASLTEGLLTEGLNGSYGVAEGLQVLLGGSGLQAVLDRDGSYRIVSAEHGALPALQVSAAALEEAARVPGITVYDAEHIATAPGRNGQITELLRQHPAVQFDRYSRDSKTPADLSAENISINGAKYWDNNFSVDGINVNNDINPGGRTVAANSSTTDLPANTSQGMNLDTSLLEAITVYDSNVPARYGGFTGGVIDATTRDPSQRLAGSISASMTKDSWTEYHLDERYQDDFYDSGDPDGTAEIQPDFKTLTYRATLEGHLTDDFGLLGSVVRRQSTIYDKNIYARTYADNGVTAPTVTDLQQQIDNLFLKAVWAASDRLDLGASLNYAPQKAEYFNINTLNGGFDMESGGLQFNVKADWRGNWGTWRNALYYTEVEQSRQNGADYFKAWYASDEKNWSDPTQRWNAAMEGTYGNIEQSQEKLGHELRLELLPFAAGGVQHNVSLGSLVEYTEASYVRDNTFVQANGTDLVATYSCLTASGAVDTEYCSESPITANPYRGWEPGAGQMFNRLYYYLPGEIEVDQLSLAAFAEDRMEWRNVELRAGLRAEWDDYQQNANLAPRLSGTWDLFSDGSTRLIAGANRYYGRNIFDFRLREERESLRYYTLRDSTTLEFGELTLAARNATSLQDMDTPYDDELTLAIE</sequence>
<evidence type="ECO:0000256" key="6">
    <source>
        <dbReference type="ARBA" id="ARBA00023237"/>
    </source>
</evidence>
<evidence type="ECO:0000256" key="4">
    <source>
        <dbReference type="ARBA" id="ARBA00022692"/>
    </source>
</evidence>
<feature type="domain" description="Secretin/TonB short N-terminal" evidence="8">
    <location>
        <begin position="82"/>
        <end position="133"/>
    </location>
</feature>